<keyword evidence="1" id="KW-1133">Transmembrane helix</keyword>
<gene>
    <name evidence="2" type="ORF">SAMN05421785_102108</name>
</gene>
<feature type="transmembrane region" description="Helical" evidence="1">
    <location>
        <begin position="6"/>
        <end position="28"/>
    </location>
</feature>
<organism evidence="2 3">
    <name type="scientific">Chryseobacterium gambrini</name>
    <dbReference type="NCBI Taxonomy" id="373672"/>
    <lineage>
        <taxon>Bacteria</taxon>
        <taxon>Pseudomonadati</taxon>
        <taxon>Bacteroidota</taxon>
        <taxon>Flavobacteriia</taxon>
        <taxon>Flavobacteriales</taxon>
        <taxon>Weeksellaceae</taxon>
        <taxon>Chryseobacterium group</taxon>
        <taxon>Chryseobacterium</taxon>
    </lineage>
</organism>
<proteinExistence type="predicted"/>
<keyword evidence="1" id="KW-0472">Membrane</keyword>
<dbReference type="OrthoDB" id="1258270at2"/>
<name>A0A1N7LBD1_9FLAO</name>
<evidence type="ECO:0000313" key="2">
    <source>
        <dbReference type="EMBL" id="SIS71083.1"/>
    </source>
</evidence>
<dbReference type="PROSITE" id="PS51257">
    <property type="entry name" value="PROKAR_LIPOPROTEIN"/>
    <property type="match status" value="1"/>
</dbReference>
<dbReference type="AlphaFoldDB" id="A0A1N7LBD1"/>
<dbReference type="STRING" id="373672.SAMN05421785_102108"/>
<sequence length="176" mass="20556">MKTLISLIATLGYISAIACAVYFIIIFIKKILYYPPNVKEKVYEEIMKLSYISGLLLVFSSTCFWVAKEIVEYDFKRTLRKHTIVSADIENIFFSKEDMKGIFDHFENDEGRYRCESFSGIINLDNNESISVEIIKHCYEKNRYIIVSKQYSVESTIGDINTDKFDYLKKNIDSIQ</sequence>
<evidence type="ECO:0000256" key="1">
    <source>
        <dbReference type="SAM" id="Phobius"/>
    </source>
</evidence>
<evidence type="ECO:0000313" key="3">
    <source>
        <dbReference type="Proteomes" id="UP000185781"/>
    </source>
</evidence>
<keyword evidence="1" id="KW-0812">Transmembrane</keyword>
<feature type="transmembrane region" description="Helical" evidence="1">
    <location>
        <begin position="49"/>
        <end position="67"/>
    </location>
</feature>
<dbReference type="EMBL" id="FTOV01000002">
    <property type="protein sequence ID" value="SIS71083.1"/>
    <property type="molecule type" value="Genomic_DNA"/>
</dbReference>
<dbReference type="Proteomes" id="UP000185781">
    <property type="component" value="Unassembled WGS sequence"/>
</dbReference>
<reference evidence="2 3" key="1">
    <citation type="submission" date="2017-01" db="EMBL/GenBank/DDBJ databases">
        <authorList>
            <person name="Mah S.A."/>
            <person name="Swanson W.J."/>
            <person name="Moy G.W."/>
            <person name="Vacquier V.D."/>
        </authorList>
    </citation>
    <scope>NUCLEOTIDE SEQUENCE [LARGE SCALE GENOMIC DNA]</scope>
    <source>
        <strain evidence="2 3">DSM 18014</strain>
    </source>
</reference>
<protein>
    <submittedName>
        <fullName evidence="2">Uncharacterized protein</fullName>
    </submittedName>
</protein>
<dbReference type="RefSeq" id="WP_076390661.1">
    <property type="nucleotide sequence ID" value="NZ_FTOV01000002.1"/>
</dbReference>
<accession>A0A1N7LBD1</accession>